<accession>A0A6A5U8M2</accession>
<dbReference type="Proteomes" id="UP000800035">
    <property type="component" value="Unassembled WGS sequence"/>
</dbReference>
<feature type="compositionally biased region" description="Basic residues" evidence="1">
    <location>
        <begin position="51"/>
        <end position="70"/>
    </location>
</feature>
<keyword evidence="3" id="KW-1185">Reference proteome</keyword>
<proteinExistence type="predicted"/>
<feature type="region of interest" description="Disordered" evidence="1">
    <location>
        <begin position="17"/>
        <end position="86"/>
    </location>
</feature>
<protein>
    <submittedName>
        <fullName evidence="2">Uncharacterized protein</fullName>
    </submittedName>
</protein>
<evidence type="ECO:0000256" key="1">
    <source>
        <dbReference type="SAM" id="MobiDB-lite"/>
    </source>
</evidence>
<evidence type="ECO:0000313" key="2">
    <source>
        <dbReference type="EMBL" id="KAF1961271.1"/>
    </source>
</evidence>
<dbReference type="EMBL" id="ML976981">
    <property type="protein sequence ID" value="KAF1961271.1"/>
    <property type="molecule type" value="Genomic_DNA"/>
</dbReference>
<dbReference type="AlphaFoldDB" id="A0A6A5U8M2"/>
<evidence type="ECO:0000313" key="3">
    <source>
        <dbReference type="Proteomes" id="UP000800035"/>
    </source>
</evidence>
<sequence length="86" mass="9543">MCIYKYICYSNVSSALQKGKRKGGKNPANSRAIKDPSSPSHPASQPDVHVTRKGARSRPLTRKQEKKKTNSKCQSTSMLGVSHTRR</sequence>
<organism evidence="2 3">
    <name type="scientific">Byssothecium circinans</name>
    <dbReference type="NCBI Taxonomy" id="147558"/>
    <lineage>
        <taxon>Eukaryota</taxon>
        <taxon>Fungi</taxon>
        <taxon>Dikarya</taxon>
        <taxon>Ascomycota</taxon>
        <taxon>Pezizomycotina</taxon>
        <taxon>Dothideomycetes</taxon>
        <taxon>Pleosporomycetidae</taxon>
        <taxon>Pleosporales</taxon>
        <taxon>Massarineae</taxon>
        <taxon>Massarinaceae</taxon>
        <taxon>Byssothecium</taxon>
    </lineage>
</organism>
<reference evidence="2" key="1">
    <citation type="journal article" date="2020" name="Stud. Mycol.">
        <title>101 Dothideomycetes genomes: a test case for predicting lifestyles and emergence of pathogens.</title>
        <authorList>
            <person name="Haridas S."/>
            <person name="Albert R."/>
            <person name="Binder M."/>
            <person name="Bloem J."/>
            <person name="Labutti K."/>
            <person name="Salamov A."/>
            <person name="Andreopoulos B."/>
            <person name="Baker S."/>
            <person name="Barry K."/>
            <person name="Bills G."/>
            <person name="Bluhm B."/>
            <person name="Cannon C."/>
            <person name="Castanera R."/>
            <person name="Culley D."/>
            <person name="Daum C."/>
            <person name="Ezra D."/>
            <person name="Gonzalez J."/>
            <person name="Henrissat B."/>
            <person name="Kuo A."/>
            <person name="Liang C."/>
            <person name="Lipzen A."/>
            <person name="Lutzoni F."/>
            <person name="Magnuson J."/>
            <person name="Mondo S."/>
            <person name="Nolan M."/>
            <person name="Ohm R."/>
            <person name="Pangilinan J."/>
            <person name="Park H.-J."/>
            <person name="Ramirez L."/>
            <person name="Alfaro M."/>
            <person name="Sun H."/>
            <person name="Tritt A."/>
            <person name="Yoshinaga Y."/>
            <person name="Zwiers L.-H."/>
            <person name="Turgeon B."/>
            <person name="Goodwin S."/>
            <person name="Spatafora J."/>
            <person name="Crous P."/>
            <person name="Grigoriev I."/>
        </authorList>
    </citation>
    <scope>NUCLEOTIDE SEQUENCE</scope>
    <source>
        <strain evidence="2">CBS 675.92</strain>
    </source>
</reference>
<name>A0A6A5U8M2_9PLEO</name>
<gene>
    <name evidence="2" type="ORF">CC80DRAFT_234699</name>
</gene>